<evidence type="ECO:0000256" key="1">
    <source>
        <dbReference type="SAM" id="MobiDB-lite"/>
    </source>
</evidence>
<dbReference type="InterPro" id="IPR023214">
    <property type="entry name" value="HAD_sf"/>
</dbReference>
<keyword evidence="2" id="KW-0812">Transmembrane</keyword>
<reference evidence="4" key="1">
    <citation type="submission" date="2017-01" db="EMBL/GenBank/DDBJ databases">
        <authorList>
            <person name="Wang Y."/>
            <person name="White M."/>
            <person name="Kvist S."/>
            <person name="Moncalvo J.-M."/>
        </authorList>
    </citation>
    <scope>NUCLEOTIDE SEQUENCE [LARGE SCALE GENOMIC DNA]</scope>
    <source>
        <strain evidence="4">COL-18-3</strain>
    </source>
</reference>
<feature type="transmembrane region" description="Helical" evidence="2">
    <location>
        <begin position="155"/>
        <end position="173"/>
    </location>
</feature>
<sequence length="1285" mass="144400">MWEYKKGRAELYERIRKASEIIESYEGEYVGKTENNMSTITIYKTKRAGKWEFIPTLFLIEGDIVELGCGEEAPCLLEMVQEEGLRLNEKELYSTEKLKEWNKDALAMRGRGKFRCLETPLVNYLEQRIESAKKFQHNSGMETQAKNIKVCILKYLMPSVLVLLVAGVLVGTFTKGRRVVFSELLFIVLKSLLPISIGFLTVEIFKVLAVYYGNARVIVLFEGLKLSKTEFLDKEEVDEFDVEAPPPTKDITLTARRIFDQAFWIFKNTDYKYMSRSSKMVEVLSSITAFCSIDQEGTISQCVPEQLVVPTDGHGHPLILDIDISNDFRYGMRFAPVQMYEEIQIGEQADEYQPQGHYNYEDEHYTPQHSQLQQQSVEQLDWKQHIDKLLPIAKGILLQSNCSYGNRTDNFTHSKNIEISKKAYCSGVYSECLCRLGNVIGVSSTNNGDVSPDNVVNVVAVSTTHPSIDDLDRKLALSLPVIHSTFVFPEIPNGKHEVQVYSSGDLDMILSLSDSIYDGERVLPLEEKLMDELYDIYKCTLMQDLQCVGFSFKSIKMTETKPENIVESFKTKLDLVSRSEASLRRKSTDQGKGKGNAHDQDRTGVGLVVLDNDWGDAEQTDISEHEVPHYLCNSTKLKREYKTARRKLGRKVDGMGIDELIGIDYISDEISEQPNQEFTNEIFDSQTFLGLLTFSDNPKPDVCDFIEDLSLAGIRFVYFSKTNMNQSKSFGEKLGLETDWNTTILLGRSGTDKRAKVGSRGGYFEDYEIKAQLPKGIQEIREHIKQVDDIPLQARLFAECEESSVAQMVDIFRENGDIVLGFGSVYTHSNAVVFDNCDIRIGVYPKYHSSFTSASVQGCSNLFHSCPSPFMFPSYAHSLPASHFAHLPQYEDSVNLGAVSPSVRISSALNPSILDLSSLLSGIDCSLFLPFDSSLYSILQLAAESRQFICSLQQTLLFALGCVLSLIIVNSIPLFFSLPPLVDSLSTMYLVCFTIPCISFTFLLSAPSSDIMTIMPSKNIFNSKGLISSILYGFLRIFPIVINTLAIYLAVLSLTNDNSSLAKLLFSSPPPPSGAYTLATMFAFVELQISFSFFGLTMMDRLEPIVTYTSFKLFFTERLPFAIRSFSFKRFGRSSSNNVKSSARSFEHTKTSTAHSNITMPHPTPNAAAAVSFSTGAHLNNNNAATQTSAGTSSSKYFYFFLFVVALTLFSIAFSLVYTTYKHIPPHTISNVNFLVYIFGLVILPLCVLVPVNEYCKFCDKTRFVRSQKIKKLEFNTKLGLHSPL</sequence>
<evidence type="ECO:0000313" key="4">
    <source>
        <dbReference type="Proteomes" id="UP000188320"/>
    </source>
</evidence>
<accession>A0A1R1PHK1</accession>
<dbReference type="Proteomes" id="UP000188320">
    <property type="component" value="Unassembled WGS sequence"/>
</dbReference>
<keyword evidence="2" id="KW-1133">Transmembrane helix</keyword>
<keyword evidence="4" id="KW-1185">Reference proteome</keyword>
<dbReference type="PANTHER" id="PTHR13219">
    <property type="entry name" value="TRANSMEMBRANE PROTEIN 94"/>
    <property type="match status" value="1"/>
</dbReference>
<dbReference type="PANTHER" id="PTHR13219:SF6">
    <property type="entry name" value="TRANSMEMBRANE PROTEIN 94"/>
    <property type="match status" value="1"/>
</dbReference>
<comment type="caution">
    <text evidence="3">The sequence shown here is derived from an EMBL/GenBank/DDBJ whole genome shotgun (WGS) entry which is preliminary data.</text>
</comment>
<keyword evidence="2" id="KW-0472">Membrane</keyword>
<feature type="region of interest" description="Disordered" evidence="1">
    <location>
        <begin position="580"/>
        <end position="601"/>
    </location>
</feature>
<dbReference type="OrthoDB" id="5568754at2759"/>
<organism evidence="3 4">
    <name type="scientific">Zancudomyces culisetae</name>
    <name type="common">Gut fungus</name>
    <name type="synonym">Smittium culisetae</name>
    <dbReference type="NCBI Taxonomy" id="1213189"/>
    <lineage>
        <taxon>Eukaryota</taxon>
        <taxon>Fungi</taxon>
        <taxon>Fungi incertae sedis</taxon>
        <taxon>Zoopagomycota</taxon>
        <taxon>Kickxellomycotina</taxon>
        <taxon>Harpellomycetes</taxon>
        <taxon>Harpellales</taxon>
        <taxon>Legeriomycetaceae</taxon>
        <taxon>Zancudomyces</taxon>
    </lineage>
</organism>
<dbReference type="InterPro" id="IPR023298">
    <property type="entry name" value="ATPase_P-typ_TM_dom_sf"/>
</dbReference>
<feature type="transmembrane region" description="Helical" evidence="2">
    <location>
        <begin position="1074"/>
        <end position="1096"/>
    </location>
</feature>
<feature type="transmembrane region" description="Helical" evidence="2">
    <location>
        <begin position="1234"/>
        <end position="1256"/>
    </location>
</feature>
<name>A0A1R1PHK1_ZANCU</name>
<feature type="transmembrane region" description="Helical" evidence="2">
    <location>
        <begin position="988"/>
        <end position="1009"/>
    </location>
</feature>
<gene>
    <name evidence="3" type="ORF">AX774_g6239</name>
</gene>
<evidence type="ECO:0000313" key="3">
    <source>
        <dbReference type="EMBL" id="OMH80332.1"/>
    </source>
</evidence>
<dbReference type="InterPro" id="IPR039720">
    <property type="entry name" value="TMEM94"/>
</dbReference>
<proteinExistence type="predicted"/>
<feature type="transmembrane region" description="Helical" evidence="2">
    <location>
        <begin position="956"/>
        <end position="976"/>
    </location>
</feature>
<evidence type="ECO:0000256" key="2">
    <source>
        <dbReference type="SAM" id="Phobius"/>
    </source>
</evidence>
<dbReference type="EMBL" id="LSSK01001223">
    <property type="protein sequence ID" value="OMH80332.1"/>
    <property type="molecule type" value="Genomic_DNA"/>
</dbReference>
<feature type="transmembrane region" description="Helical" evidence="2">
    <location>
        <begin position="1030"/>
        <end position="1054"/>
    </location>
</feature>
<dbReference type="SUPFAM" id="SSF81665">
    <property type="entry name" value="Calcium ATPase, transmembrane domain M"/>
    <property type="match status" value="1"/>
</dbReference>
<feature type="transmembrane region" description="Helical" evidence="2">
    <location>
        <begin position="1197"/>
        <end position="1218"/>
    </location>
</feature>
<protein>
    <submittedName>
        <fullName evidence="3">Uncharacterized protein</fullName>
    </submittedName>
</protein>
<dbReference type="Gene3D" id="3.40.50.1000">
    <property type="entry name" value="HAD superfamily/HAD-like"/>
    <property type="match status" value="1"/>
</dbReference>